<accession>A0A099KPQ1</accession>
<evidence type="ECO:0000313" key="2">
    <source>
        <dbReference type="EMBL" id="KGJ91907.1"/>
    </source>
</evidence>
<dbReference type="RefSeq" id="WP_033082779.1">
    <property type="nucleotide sequence ID" value="NZ_JQEC01000039.1"/>
</dbReference>
<evidence type="ECO:0000313" key="3">
    <source>
        <dbReference type="Proteomes" id="UP000029868"/>
    </source>
</evidence>
<feature type="chain" id="PRO_5001957257" evidence="1">
    <location>
        <begin position="23"/>
        <end position="277"/>
    </location>
</feature>
<evidence type="ECO:0000256" key="1">
    <source>
        <dbReference type="SAM" id="SignalP"/>
    </source>
</evidence>
<dbReference type="EMBL" id="JQEC01000039">
    <property type="protein sequence ID" value="KGJ91907.1"/>
    <property type="molecule type" value="Genomic_DNA"/>
</dbReference>
<sequence>MKNILKLSLCALLTSSALYAQAADTLYGSEFLTSTPSSFSFPTLDLSQPTYASMHVTDIVTGSMGNQKIIEKLTLQFNNASTLDVTNFRNVNGYYIAVVEDAWVFRKLLVIVENVNFDQPDNFTVRLKVVEYTSNIDELTFAGGTELAVIHGNLIDKTPKKLVDKATLNVNGKELILSLKDRIGHYSPDPLNMPIPGYEHGFEIEATWMGHGTKTFFLPLPNNGSQTNNITPIRLNIEEINDPNGTIIILSVEYKDSYGGSFSSSQHLLNDILVQVF</sequence>
<protein>
    <submittedName>
        <fullName evidence="2">Uncharacterized protein</fullName>
    </submittedName>
</protein>
<organism evidence="2 3">
    <name type="scientific">Colwellia psychrerythraea</name>
    <name type="common">Vibrio psychroerythus</name>
    <dbReference type="NCBI Taxonomy" id="28229"/>
    <lineage>
        <taxon>Bacteria</taxon>
        <taxon>Pseudomonadati</taxon>
        <taxon>Pseudomonadota</taxon>
        <taxon>Gammaproteobacteria</taxon>
        <taxon>Alteromonadales</taxon>
        <taxon>Colwelliaceae</taxon>
        <taxon>Colwellia</taxon>
    </lineage>
</organism>
<gene>
    <name evidence="2" type="ORF">GAB14E_3064</name>
</gene>
<feature type="signal peptide" evidence="1">
    <location>
        <begin position="1"/>
        <end position="22"/>
    </location>
</feature>
<dbReference type="PATRIC" id="fig|28229.3.peg.2783"/>
<reference evidence="2 3" key="1">
    <citation type="submission" date="2014-08" db="EMBL/GenBank/DDBJ databases">
        <title>Genomic and Phenotypic Diversity of Colwellia psychrerythraea strains from Disparate Marine Basins.</title>
        <authorList>
            <person name="Techtmann S.M."/>
            <person name="Stelling S.C."/>
            <person name="Utturkar S.M."/>
            <person name="Alshibli N."/>
            <person name="Harris A."/>
            <person name="Brown S.D."/>
            <person name="Hazen T.C."/>
        </authorList>
    </citation>
    <scope>NUCLEOTIDE SEQUENCE [LARGE SCALE GENOMIC DNA]</scope>
    <source>
        <strain evidence="2 3">GAB14E</strain>
    </source>
</reference>
<dbReference type="AlphaFoldDB" id="A0A099KPQ1"/>
<proteinExistence type="predicted"/>
<comment type="caution">
    <text evidence="2">The sequence shown here is derived from an EMBL/GenBank/DDBJ whole genome shotgun (WGS) entry which is preliminary data.</text>
</comment>
<keyword evidence="1" id="KW-0732">Signal</keyword>
<dbReference type="Proteomes" id="UP000029868">
    <property type="component" value="Unassembled WGS sequence"/>
</dbReference>
<dbReference type="OrthoDB" id="5699594at2"/>
<name>A0A099KPQ1_COLPS</name>